<evidence type="ECO:0000313" key="3">
    <source>
        <dbReference type="Proteomes" id="UP000030013"/>
    </source>
</evidence>
<feature type="region of interest" description="Disordered" evidence="1">
    <location>
        <begin position="227"/>
        <end position="248"/>
    </location>
</feature>
<feature type="compositionally biased region" description="Basic and acidic residues" evidence="1">
    <location>
        <begin position="230"/>
        <end position="242"/>
    </location>
</feature>
<dbReference type="EMBL" id="AVPL01000031">
    <property type="protein sequence ID" value="KGN40806.1"/>
    <property type="molecule type" value="Genomic_DNA"/>
</dbReference>
<organism evidence="2 3">
    <name type="scientific">Knoellia aerolata DSM 18566</name>
    <dbReference type="NCBI Taxonomy" id="1385519"/>
    <lineage>
        <taxon>Bacteria</taxon>
        <taxon>Bacillati</taxon>
        <taxon>Actinomycetota</taxon>
        <taxon>Actinomycetes</taxon>
        <taxon>Micrococcales</taxon>
        <taxon>Intrasporangiaceae</taxon>
        <taxon>Knoellia</taxon>
    </lineage>
</organism>
<evidence type="ECO:0000313" key="2">
    <source>
        <dbReference type="EMBL" id="KGN40806.1"/>
    </source>
</evidence>
<dbReference type="Proteomes" id="UP000030013">
    <property type="component" value="Unassembled WGS sequence"/>
</dbReference>
<reference evidence="2 3" key="1">
    <citation type="submission" date="2013-08" db="EMBL/GenBank/DDBJ databases">
        <title>The genome sequence of Knoellia aerolata.</title>
        <authorList>
            <person name="Zhu W."/>
            <person name="Wang G."/>
        </authorList>
    </citation>
    <scope>NUCLEOTIDE SEQUENCE [LARGE SCALE GENOMIC DNA]</scope>
    <source>
        <strain evidence="2 3">DSM 18566</strain>
    </source>
</reference>
<comment type="caution">
    <text evidence="2">The sequence shown here is derived from an EMBL/GenBank/DDBJ whole genome shotgun (WGS) entry which is preliminary data.</text>
</comment>
<protein>
    <submittedName>
        <fullName evidence="2">Uncharacterized protein</fullName>
    </submittedName>
</protein>
<proteinExistence type="predicted"/>
<gene>
    <name evidence="2" type="ORF">N801_12250</name>
</gene>
<accession>A0A0A0JZ33</accession>
<dbReference type="OrthoDB" id="5145463at2"/>
<name>A0A0A0JZ33_9MICO</name>
<sequence length="248" mass="27883">MTDQGEVVMEPVRTQLRMDLWPQWLHEALDATIAARVAYADLLAEVAGQGEAGDRLAELLDRELRACMRAISSSAFAVDAFYASVQARSPAHPDRAKWRAPGRRRTPRQAQVSEALRYHLKLRQPGASEIRARIKQLFKFRGWAVHADATFRDAIHREDLDLGVGWHHAAFRTENAVATLGSTFQMLDVLVVRLERGCQELREYAPFARERLDDLLDLYDAEPGLPPLRRARDEMRDTDEGGGKGGAA</sequence>
<keyword evidence="3" id="KW-1185">Reference proteome</keyword>
<dbReference type="eggNOG" id="ENOG5031AJ1">
    <property type="taxonomic scope" value="Bacteria"/>
</dbReference>
<dbReference type="AlphaFoldDB" id="A0A0A0JZ33"/>
<evidence type="ECO:0000256" key="1">
    <source>
        <dbReference type="SAM" id="MobiDB-lite"/>
    </source>
</evidence>